<keyword evidence="9" id="KW-1185">Reference proteome</keyword>
<evidence type="ECO:0000256" key="6">
    <source>
        <dbReference type="SAM" id="Coils"/>
    </source>
</evidence>
<keyword evidence="2" id="KW-0805">Transcription regulation</keyword>
<dbReference type="SMART" id="SM00338">
    <property type="entry name" value="BRLZ"/>
    <property type="match status" value="1"/>
</dbReference>
<evidence type="ECO:0000256" key="4">
    <source>
        <dbReference type="ARBA" id="ARBA00023163"/>
    </source>
</evidence>
<evidence type="ECO:0000313" key="8">
    <source>
        <dbReference type="EMBL" id="MED6173378.1"/>
    </source>
</evidence>
<dbReference type="PANTHER" id="PTHR46408:SF18">
    <property type="entry name" value="BZIP TRANSCRIPTION FACTOR"/>
    <property type="match status" value="1"/>
</dbReference>
<keyword evidence="4" id="KW-0804">Transcription</keyword>
<evidence type="ECO:0000256" key="2">
    <source>
        <dbReference type="ARBA" id="ARBA00023015"/>
    </source>
</evidence>
<dbReference type="InterPro" id="IPR004827">
    <property type="entry name" value="bZIP"/>
</dbReference>
<sequence length="89" mass="10618">MPYLGYCDFREVSDRESARRSRRRKQARLADLEMQVEKLKLENATLYKEFNDVRQQLHEADTRAKKIDNHFASTILFPEPLLSHLPKEK</sequence>
<keyword evidence="6" id="KW-0175">Coiled coil</keyword>
<evidence type="ECO:0000256" key="1">
    <source>
        <dbReference type="ARBA" id="ARBA00007163"/>
    </source>
</evidence>
<comment type="similarity">
    <text evidence="1">Belongs to the bZIP family.</text>
</comment>
<reference evidence="8 9" key="1">
    <citation type="journal article" date="2023" name="Plants (Basel)">
        <title>Bridging the Gap: Combining Genomics and Transcriptomics Approaches to Understand Stylosanthes scabra, an Orphan Legume from the Brazilian Caatinga.</title>
        <authorList>
            <person name="Ferreira-Neto J.R.C."/>
            <person name="da Silva M.D."/>
            <person name="Binneck E."/>
            <person name="de Melo N.F."/>
            <person name="da Silva R.H."/>
            <person name="de Melo A.L.T.M."/>
            <person name="Pandolfi V."/>
            <person name="Bustamante F.O."/>
            <person name="Brasileiro-Vidal A.C."/>
            <person name="Benko-Iseppon A.M."/>
        </authorList>
    </citation>
    <scope>NUCLEOTIDE SEQUENCE [LARGE SCALE GENOMIC DNA]</scope>
    <source>
        <tissue evidence="8">Leaves</tissue>
    </source>
</reference>
<comment type="caution">
    <text evidence="8">The sequence shown here is derived from an EMBL/GenBank/DDBJ whole genome shotgun (WGS) entry which is preliminary data.</text>
</comment>
<proteinExistence type="inferred from homology"/>
<evidence type="ECO:0000259" key="7">
    <source>
        <dbReference type="PROSITE" id="PS50217"/>
    </source>
</evidence>
<feature type="domain" description="BZIP" evidence="7">
    <location>
        <begin position="10"/>
        <end position="67"/>
    </location>
</feature>
<name>A0ABU6VMI1_9FABA</name>
<evidence type="ECO:0000313" key="9">
    <source>
        <dbReference type="Proteomes" id="UP001341840"/>
    </source>
</evidence>
<organism evidence="8 9">
    <name type="scientific">Stylosanthes scabra</name>
    <dbReference type="NCBI Taxonomy" id="79078"/>
    <lineage>
        <taxon>Eukaryota</taxon>
        <taxon>Viridiplantae</taxon>
        <taxon>Streptophyta</taxon>
        <taxon>Embryophyta</taxon>
        <taxon>Tracheophyta</taxon>
        <taxon>Spermatophyta</taxon>
        <taxon>Magnoliopsida</taxon>
        <taxon>eudicotyledons</taxon>
        <taxon>Gunneridae</taxon>
        <taxon>Pentapetalae</taxon>
        <taxon>rosids</taxon>
        <taxon>fabids</taxon>
        <taxon>Fabales</taxon>
        <taxon>Fabaceae</taxon>
        <taxon>Papilionoideae</taxon>
        <taxon>50 kb inversion clade</taxon>
        <taxon>dalbergioids sensu lato</taxon>
        <taxon>Dalbergieae</taxon>
        <taxon>Pterocarpus clade</taxon>
        <taxon>Stylosanthes</taxon>
    </lineage>
</organism>
<dbReference type="EMBL" id="JASCZI010151532">
    <property type="protein sequence ID" value="MED6173378.1"/>
    <property type="molecule type" value="Genomic_DNA"/>
</dbReference>
<accession>A0ABU6VMI1</accession>
<feature type="coiled-coil region" evidence="6">
    <location>
        <begin position="15"/>
        <end position="56"/>
    </location>
</feature>
<keyword evidence="3" id="KW-0238">DNA-binding</keyword>
<keyword evidence="5" id="KW-0539">Nucleus</keyword>
<dbReference type="SUPFAM" id="SSF57959">
    <property type="entry name" value="Leucine zipper domain"/>
    <property type="match status" value="1"/>
</dbReference>
<gene>
    <name evidence="8" type="ORF">PIB30_058737</name>
</gene>
<dbReference type="PANTHER" id="PTHR46408">
    <property type="entry name" value="BASIC LEUCINE ZIPPER 63"/>
    <property type="match status" value="1"/>
</dbReference>
<dbReference type="InterPro" id="IPR046347">
    <property type="entry name" value="bZIP_sf"/>
</dbReference>
<evidence type="ECO:0000256" key="5">
    <source>
        <dbReference type="ARBA" id="ARBA00023242"/>
    </source>
</evidence>
<evidence type="ECO:0000256" key="3">
    <source>
        <dbReference type="ARBA" id="ARBA00023125"/>
    </source>
</evidence>
<dbReference type="PROSITE" id="PS50217">
    <property type="entry name" value="BZIP"/>
    <property type="match status" value="1"/>
</dbReference>
<dbReference type="Gene3D" id="1.20.5.170">
    <property type="match status" value="1"/>
</dbReference>
<dbReference type="Proteomes" id="UP001341840">
    <property type="component" value="Unassembled WGS sequence"/>
</dbReference>
<dbReference type="Pfam" id="PF00170">
    <property type="entry name" value="bZIP_1"/>
    <property type="match status" value="1"/>
</dbReference>
<protein>
    <recommendedName>
        <fullName evidence="7">BZIP domain-containing protein</fullName>
    </recommendedName>
</protein>